<sequence length="410" mass="44033">MPGNVIVVGAGLAGLACALRLSAEGRTVQVLESSDGVGGRMRTDIVDGFRLDRGFQVFNTAYPEAARVFDLDALDVRAFDSGLLVFREGRTDRVMLPWKHPRHSFSGVMADVGTIGDKVALAVMTGRDLAFPASMLKDDTERTTAEELRRWGISERMVETLLRPFFSGVVLERELETSSRIFHLFWRSFARGTIGLPALGMGQAPAQLAGRLPEGTIRLETPVEAVTADGVLLTDGTEVPAAAVVVATDPGTAGRLLPGLPVPEMRSVTTFYHAAPQSPLKEPIQVVDAEGQITDTLVLTDAAPDYSADGRALVATSVLGMASDADEPRVRARLEEIYGGTDAWEHIATYAIEAALPAMPPPMPLRRPVRLERGRYVCGDHRDTGSIQGALVSGRRTARAVLADLGGHEE</sequence>
<dbReference type="RefSeq" id="WP_204062923.1">
    <property type="nucleotide sequence ID" value="NZ_BOOJ01000012.1"/>
</dbReference>
<dbReference type="EMBL" id="BOOJ01000012">
    <property type="protein sequence ID" value="GIH90572.1"/>
    <property type="molecule type" value="Genomic_DNA"/>
</dbReference>
<keyword evidence="3" id="KW-1185">Reference proteome</keyword>
<name>A0A8J3WJD2_9ACTN</name>
<dbReference type="InterPro" id="IPR002937">
    <property type="entry name" value="Amino_oxidase"/>
</dbReference>
<dbReference type="GO" id="GO:0016491">
    <property type="term" value="F:oxidoreductase activity"/>
    <property type="evidence" value="ECO:0007669"/>
    <property type="project" value="InterPro"/>
</dbReference>
<dbReference type="InterPro" id="IPR036188">
    <property type="entry name" value="FAD/NAD-bd_sf"/>
</dbReference>
<comment type="caution">
    <text evidence="2">The sequence shown here is derived from an EMBL/GenBank/DDBJ whole genome shotgun (WGS) entry which is preliminary data.</text>
</comment>
<protein>
    <submittedName>
        <fullName evidence="2">Oxidoreductase</fullName>
    </submittedName>
</protein>
<proteinExistence type="predicted"/>
<evidence type="ECO:0000259" key="1">
    <source>
        <dbReference type="Pfam" id="PF01593"/>
    </source>
</evidence>
<accession>A0A8J3WJD2</accession>
<evidence type="ECO:0000313" key="2">
    <source>
        <dbReference type="EMBL" id="GIH90572.1"/>
    </source>
</evidence>
<dbReference type="Gene3D" id="3.50.50.60">
    <property type="entry name" value="FAD/NAD(P)-binding domain"/>
    <property type="match status" value="1"/>
</dbReference>
<gene>
    <name evidence="2" type="ORF">Psi01_12020</name>
</gene>
<dbReference type="AlphaFoldDB" id="A0A8J3WJD2"/>
<dbReference type="Proteomes" id="UP000619788">
    <property type="component" value="Unassembled WGS sequence"/>
</dbReference>
<reference evidence="2 3" key="1">
    <citation type="submission" date="2021-01" db="EMBL/GenBank/DDBJ databases">
        <title>Whole genome shotgun sequence of Planobispora siamensis NBRC 107568.</title>
        <authorList>
            <person name="Komaki H."/>
            <person name="Tamura T."/>
        </authorList>
    </citation>
    <scope>NUCLEOTIDE SEQUENCE [LARGE SCALE GENOMIC DNA]</scope>
    <source>
        <strain evidence="2 3">NBRC 107568</strain>
    </source>
</reference>
<organism evidence="2 3">
    <name type="scientific">Planobispora siamensis</name>
    <dbReference type="NCBI Taxonomy" id="936338"/>
    <lineage>
        <taxon>Bacteria</taxon>
        <taxon>Bacillati</taxon>
        <taxon>Actinomycetota</taxon>
        <taxon>Actinomycetes</taxon>
        <taxon>Streptosporangiales</taxon>
        <taxon>Streptosporangiaceae</taxon>
        <taxon>Planobispora</taxon>
    </lineage>
</organism>
<dbReference type="PANTHER" id="PTHR42841">
    <property type="entry name" value="AMINE OXIDASE"/>
    <property type="match status" value="1"/>
</dbReference>
<feature type="domain" description="Amine oxidase" evidence="1">
    <location>
        <begin position="12"/>
        <end position="402"/>
    </location>
</feature>
<dbReference type="Pfam" id="PF01593">
    <property type="entry name" value="Amino_oxidase"/>
    <property type="match status" value="1"/>
</dbReference>
<evidence type="ECO:0000313" key="3">
    <source>
        <dbReference type="Proteomes" id="UP000619788"/>
    </source>
</evidence>
<dbReference type="SUPFAM" id="SSF51905">
    <property type="entry name" value="FAD/NAD(P)-binding domain"/>
    <property type="match status" value="1"/>
</dbReference>